<dbReference type="Proteomes" id="UP000294309">
    <property type="component" value="Chromosome"/>
</dbReference>
<protein>
    <recommendedName>
        <fullName evidence="4">Transmembrane protein</fullName>
    </recommendedName>
</protein>
<dbReference type="RefSeq" id="WP_134297287.1">
    <property type="nucleotide sequence ID" value="NZ_CP038013.1"/>
</dbReference>
<evidence type="ECO:0000313" key="3">
    <source>
        <dbReference type="Proteomes" id="UP000294309"/>
    </source>
</evidence>
<feature type="transmembrane region" description="Helical" evidence="1">
    <location>
        <begin position="116"/>
        <end position="143"/>
    </location>
</feature>
<keyword evidence="1" id="KW-1133">Transmembrane helix</keyword>
<accession>A0A4P7AGI5</accession>
<keyword evidence="1" id="KW-0812">Transmembrane</keyword>
<dbReference type="OrthoDB" id="391715at2"/>
<name>A0A4P7AGI5_9MOLU</name>
<keyword evidence="1" id="KW-0472">Membrane</keyword>
<feature type="transmembrane region" description="Helical" evidence="1">
    <location>
        <begin position="163"/>
        <end position="184"/>
    </location>
</feature>
<dbReference type="KEGG" id="sgq:SGLAD_v1c02960"/>
<keyword evidence="3" id="KW-1185">Reference proteome</keyword>
<organism evidence="2 3">
    <name type="scientific">Spiroplasma gladiatoris</name>
    <dbReference type="NCBI Taxonomy" id="2143"/>
    <lineage>
        <taxon>Bacteria</taxon>
        <taxon>Bacillati</taxon>
        <taxon>Mycoplasmatota</taxon>
        <taxon>Mollicutes</taxon>
        <taxon>Entomoplasmatales</taxon>
        <taxon>Spiroplasmataceae</taxon>
        <taxon>Spiroplasma</taxon>
    </lineage>
</organism>
<evidence type="ECO:0000256" key="1">
    <source>
        <dbReference type="SAM" id="Phobius"/>
    </source>
</evidence>
<reference evidence="2 3" key="1">
    <citation type="submission" date="2019-03" db="EMBL/GenBank/DDBJ databases">
        <title>Complete genome sequence of Spiroplasma gladiatoris TG-1 (DSM 22552).</title>
        <authorList>
            <person name="Lin Y.-C."/>
            <person name="Chou L."/>
            <person name="Kuo C.-H."/>
        </authorList>
    </citation>
    <scope>NUCLEOTIDE SEQUENCE [LARGE SCALE GENOMIC DNA]</scope>
    <source>
        <strain evidence="2 3">TG-1</strain>
    </source>
</reference>
<proteinExistence type="predicted"/>
<sequence>MTIACLITIKIFDTFIYSNAKIININSADINISTSKINEIISKFLEHLKIDDLKVIYGDHNSYIRVTKMLNKNKKQIDIPKWIMPSVGYELDYLLGSIWYSSKIYQKDKYVKRFNLIAQVLPTFFIFAYLLFFVLNIILIILNKYVLSSADYYGSIFEFLGKYFILDMFVIILFIFYISSLYFATKQKINIETLYERDIVKFVDENCVGYKSDIGAARVHSIKIDKLFFNTFMFNKKTSNMKFLGPFTLL</sequence>
<dbReference type="EMBL" id="CP038013">
    <property type="protein sequence ID" value="QBQ07495.1"/>
    <property type="molecule type" value="Genomic_DNA"/>
</dbReference>
<evidence type="ECO:0000313" key="2">
    <source>
        <dbReference type="EMBL" id="QBQ07495.1"/>
    </source>
</evidence>
<dbReference type="AlphaFoldDB" id="A0A4P7AGI5"/>
<gene>
    <name evidence="2" type="ORF">SGLAD_v1c02960</name>
</gene>
<evidence type="ECO:0008006" key="4">
    <source>
        <dbReference type="Google" id="ProtNLM"/>
    </source>
</evidence>